<proteinExistence type="predicted"/>
<keyword evidence="1" id="KW-0732">Signal</keyword>
<dbReference type="SUPFAM" id="SSF56524">
    <property type="entry name" value="Oxidoreductase molybdopterin-binding domain"/>
    <property type="match status" value="1"/>
</dbReference>
<dbReference type="Proteomes" id="UP001365846">
    <property type="component" value="Unassembled WGS sequence"/>
</dbReference>
<dbReference type="InterPro" id="IPR036374">
    <property type="entry name" value="OxRdtase_Mopterin-bd_sf"/>
</dbReference>
<feature type="signal peptide" evidence="1">
    <location>
        <begin position="1"/>
        <end position="26"/>
    </location>
</feature>
<keyword evidence="3" id="KW-1185">Reference proteome</keyword>
<comment type="caution">
    <text evidence="2">The sequence shown here is derived from an EMBL/GenBank/DDBJ whole genome shotgun (WGS) entry which is preliminary data.</text>
</comment>
<organism evidence="2 3">
    <name type="scientific">Variovorax ureilyticus</name>
    <dbReference type="NCBI Taxonomy" id="1836198"/>
    <lineage>
        <taxon>Bacteria</taxon>
        <taxon>Pseudomonadati</taxon>
        <taxon>Pseudomonadota</taxon>
        <taxon>Betaproteobacteria</taxon>
        <taxon>Burkholderiales</taxon>
        <taxon>Comamonadaceae</taxon>
        <taxon>Variovorax</taxon>
    </lineage>
</organism>
<dbReference type="RefSeq" id="WP_340357508.1">
    <property type="nucleotide sequence ID" value="NZ_JBBKZU010000005.1"/>
</dbReference>
<sequence>MNKRDFLGQAAAAGLLPAITSGSALAAPSTLKGPGLLTLSGAVGKSNRGPVDPALDQMFVKHGIQFEKAYVFDSEALRRLPTVQIRPTLEYDAKKHVLTGPLLTTVVEEAGVTGGKETQLFLRAVDGYVVPVNLADARTYRMIVATEIDGAPLSLGGLGPQWAVYEADTLAAFKDKPLKERFALCPWGLYSIDVRKG</sequence>
<dbReference type="EMBL" id="JBBKZU010000005">
    <property type="protein sequence ID" value="MEJ8812255.1"/>
    <property type="molecule type" value="Genomic_DNA"/>
</dbReference>
<evidence type="ECO:0000313" key="2">
    <source>
        <dbReference type="EMBL" id="MEJ8812255.1"/>
    </source>
</evidence>
<feature type="chain" id="PRO_5046827673" evidence="1">
    <location>
        <begin position="27"/>
        <end position="197"/>
    </location>
</feature>
<evidence type="ECO:0000256" key="1">
    <source>
        <dbReference type="SAM" id="SignalP"/>
    </source>
</evidence>
<name>A0ABU8VGW2_9BURK</name>
<reference evidence="2 3" key="1">
    <citation type="submission" date="2024-03" db="EMBL/GenBank/DDBJ databases">
        <title>Novel species of the genus Variovorax.</title>
        <authorList>
            <person name="Liu Q."/>
            <person name="Xin Y.-H."/>
        </authorList>
    </citation>
    <scope>NUCLEOTIDE SEQUENCE [LARGE SCALE GENOMIC DNA]</scope>
    <source>
        <strain evidence="2 3">KACC 18899</strain>
    </source>
</reference>
<evidence type="ECO:0000313" key="3">
    <source>
        <dbReference type="Proteomes" id="UP001365846"/>
    </source>
</evidence>
<gene>
    <name evidence="2" type="ORF">WKW77_14320</name>
</gene>
<protein>
    <submittedName>
        <fullName evidence="2">Molybdopterin-dependent oxidoreductase</fullName>
    </submittedName>
</protein>
<dbReference type="Gene3D" id="3.90.420.10">
    <property type="entry name" value="Oxidoreductase, molybdopterin-binding domain"/>
    <property type="match status" value="1"/>
</dbReference>
<accession>A0ABU8VGW2</accession>